<dbReference type="GO" id="GO:0016740">
    <property type="term" value="F:transferase activity"/>
    <property type="evidence" value="ECO:0007669"/>
    <property type="project" value="UniProtKB-KW"/>
</dbReference>
<evidence type="ECO:0000313" key="3">
    <source>
        <dbReference type="Proteomes" id="UP001177140"/>
    </source>
</evidence>
<dbReference type="PANTHER" id="PTHR31896:SF12">
    <property type="entry name" value="HXXXD-TYPE ACYL-TRANSFERASE FAMILY PROTEIN"/>
    <property type="match status" value="1"/>
</dbReference>
<comment type="caution">
    <text evidence="2">The sequence shown here is derived from an EMBL/GenBank/DDBJ whole genome shotgun (WGS) entry which is preliminary data.</text>
</comment>
<dbReference type="PANTHER" id="PTHR31896">
    <property type="entry name" value="FAMILY REGULATORY PROTEIN, PUTATIVE (AFU_ORTHOLOGUE AFUA_3G14730)-RELATED"/>
    <property type="match status" value="1"/>
</dbReference>
<accession>A0AA41VEJ1</accession>
<evidence type="ECO:0000313" key="2">
    <source>
        <dbReference type="EMBL" id="MCL7039760.1"/>
    </source>
</evidence>
<proteinExistence type="predicted"/>
<sequence>MMMVNHDGHSIPLLSVHVTELVDGYFVGCSMNHADNDERFDTNSIINLPFSNPDEFIGRYPPPPLVEKIYHISGQSMSQLKQKANNESLSALVWRSLTRARGLHAAQETKCDICINDRDRLNPPLSEDYFGCYLDVVMGKTKTWNLLNQNLGSAALILHETVADHTDEYIRSWLKDWKKEPAFYNLRSHYDGCSMVIGGSPRFNPYEGDFGWGKPLAVRSGWTYKFSGTVWMNPGQVGGASVDLEICLSPEAMHALESDEEFMGVVSPSHEG</sequence>
<dbReference type="Pfam" id="PF02458">
    <property type="entry name" value="Transferase"/>
    <property type="match status" value="1"/>
</dbReference>
<dbReference type="InterPro" id="IPR051283">
    <property type="entry name" value="Sec_Metabolite_Acyltrans"/>
</dbReference>
<protein>
    <submittedName>
        <fullName evidence="2">Uncharacterized protein</fullName>
    </submittedName>
</protein>
<keyword evidence="3" id="KW-1185">Reference proteome</keyword>
<dbReference type="InterPro" id="IPR023213">
    <property type="entry name" value="CAT-like_dom_sf"/>
</dbReference>
<dbReference type="AlphaFoldDB" id="A0AA41VEJ1"/>
<dbReference type="EMBL" id="JAJJMA010204638">
    <property type="protein sequence ID" value="MCL7039760.1"/>
    <property type="molecule type" value="Genomic_DNA"/>
</dbReference>
<dbReference type="Gene3D" id="3.30.559.10">
    <property type="entry name" value="Chloramphenicol acetyltransferase-like domain"/>
    <property type="match status" value="1"/>
</dbReference>
<keyword evidence="1" id="KW-0808">Transferase</keyword>
<evidence type="ECO:0000256" key="1">
    <source>
        <dbReference type="ARBA" id="ARBA00022679"/>
    </source>
</evidence>
<organism evidence="2 3">
    <name type="scientific">Papaver nudicaule</name>
    <name type="common">Iceland poppy</name>
    <dbReference type="NCBI Taxonomy" id="74823"/>
    <lineage>
        <taxon>Eukaryota</taxon>
        <taxon>Viridiplantae</taxon>
        <taxon>Streptophyta</taxon>
        <taxon>Embryophyta</taxon>
        <taxon>Tracheophyta</taxon>
        <taxon>Spermatophyta</taxon>
        <taxon>Magnoliopsida</taxon>
        <taxon>Ranunculales</taxon>
        <taxon>Papaveraceae</taxon>
        <taxon>Papaveroideae</taxon>
        <taxon>Papaver</taxon>
    </lineage>
</organism>
<reference evidence="2" key="1">
    <citation type="submission" date="2022-03" db="EMBL/GenBank/DDBJ databases">
        <title>A functionally conserved STORR gene fusion in Papaver species that diverged 16.8 million years ago.</title>
        <authorList>
            <person name="Catania T."/>
        </authorList>
    </citation>
    <scope>NUCLEOTIDE SEQUENCE</scope>
    <source>
        <strain evidence="2">S-191538</strain>
    </source>
</reference>
<dbReference type="Proteomes" id="UP001177140">
    <property type="component" value="Unassembled WGS sequence"/>
</dbReference>
<gene>
    <name evidence="2" type="ORF">MKW94_020719</name>
</gene>
<name>A0AA41VEJ1_PAPNU</name>